<dbReference type="GO" id="GO:0005856">
    <property type="term" value="C:cytoskeleton"/>
    <property type="evidence" value="ECO:0007669"/>
    <property type="project" value="UniProtKB-SubCell"/>
</dbReference>
<keyword evidence="2" id="KW-0963">Cytoplasm</keyword>
<feature type="region of interest" description="Disordered" evidence="9">
    <location>
        <begin position="21"/>
        <end position="40"/>
    </location>
</feature>
<evidence type="ECO:0000256" key="9">
    <source>
        <dbReference type="SAM" id="MobiDB-lite"/>
    </source>
</evidence>
<dbReference type="GO" id="GO:0005516">
    <property type="term" value="F:calmodulin binding"/>
    <property type="evidence" value="ECO:0007669"/>
    <property type="project" value="UniProtKB-KW"/>
</dbReference>
<dbReference type="PANTHER" id="PTHR32295:SF292">
    <property type="entry name" value="PROTEIN IQ-DOMAIN 16"/>
    <property type="match status" value="1"/>
</dbReference>
<dbReference type="PANTHER" id="PTHR32295">
    <property type="entry name" value="IQ-DOMAIN 5-RELATED"/>
    <property type="match status" value="1"/>
</dbReference>
<keyword evidence="5" id="KW-0206">Cytoskeleton</keyword>
<dbReference type="AlphaFoldDB" id="A0A3P6A026"/>
<comment type="subcellular location">
    <subcellularLocation>
        <location evidence="1">Cytoplasm</location>
        <location evidence="1">Cytoskeleton</location>
    </subcellularLocation>
</comment>
<name>A0A3P6A026_BRACM</name>
<accession>A0A3P6A026</accession>
<evidence type="ECO:0000256" key="7">
    <source>
        <dbReference type="ARBA" id="ARBA00024378"/>
    </source>
</evidence>
<dbReference type="CDD" id="cd23767">
    <property type="entry name" value="IQCD"/>
    <property type="match status" value="1"/>
</dbReference>
<evidence type="ECO:0000313" key="11">
    <source>
        <dbReference type="EMBL" id="VDC80884.1"/>
    </source>
</evidence>
<dbReference type="FunFam" id="1.20.5.190:FF:000062">
    <property type="entry name" value="IQ-domain 11"/>
    <property type="match status" value="1"/>
</dbReference>
<evidence type="ECO:0000256" key="4">
    <source>
        <dbReference type="ARBA" id="ARBA00022860"/>
    </source>
</evidence>
<dbReference type="Gene3D" id="1.20.5.190">
    <property type="match status" value="1"/>
</dbReference>
<evidence type="ECO:0000256" key="8">
    <source>
        <dbReference type="ARBA" id="ARBA00045534"/>
    </source>
</evidence>
<evidence type="ECO:0000256" key="1">
    <source>
        <dbReference type="ARBA" id="ARBA00004245"/>
    </source>
</evidence>
<dbReference type="PROSITE" id="PS50096">
    <property type="entry name" value="IQ"/>
    <property type="match status" value="2"/>
</dbReference>
<evidence type="ECO:0000256" key="6">
    <source>
        <dbReference type="ARBA" id="ARBA00024341"/>
    </source>
</evidence>
<dbReference type="SMART" id="SM00015">
    <property type="entry name" value="IQ"/>
    <property type="match status" value="2"/>
</dbReference>
<protein>
    <recommendedName>
        <fullName evidence="10">DUF4005 domain-containing protein</fullName>
    </recommendedName>
</protein>
<organism evidence="11">
    <name type="scientific">Brassica campestris</name>
    <name type="common">Field mustard</name>
    <dbReference type="NCBI Taxonomy" id="3711"/>
    <lineage>
        <taxon>Eukaryota</taxon>
        <taxon>Viridiplantae</taxon>
        <taxon>Streptophyta</taxon>
        <taxon>Embryophyta</taxon>
        <taxon>Tracheophyta</taxon>
        <taxon>Spermatophyta</taxon>
        <taxon>Magnoliopsida</taxon>
        <taxon>eudicotyledons</taxon>
        <taxon>Gunneridae</taxon>
        <taxon>Pentapetalae</taxon>
        <taxon>rosids</taxon>
        <taxon>malvids</taxon>
        <taxon>Brassicales</taxon>
        <taxon>Brassicaceae</taxon>
        <taxon>Brassiceae</taxon>
        <taxon>Brassica</taxon>
    </lineage>
</organism>
<comment type="subunit">
    <text evidence="7">Binds to multiple calmodulin (CaM) in the presence of Ca(2+) and CaM-like proteins.</text>
</comment>
<feature type="compositionally biased region" description="Basic and acidic residues" evidence="9">
    <location>
        <begin position="22"/>
        <end position="38"/>
    </location>
</feature>
<keyword evidence="4" id="KW-0112">Calmodulin-binding</keyword>
<keyword evidence="3" id="KW-0677">Repeat</keyword>
<comment type="similarity">
    <text evidence="6">Belongs to the IQD family.</text>
</comment>
<gene>
    <name evidence="11" type="ORF">BRAA03T12102Z</name>
</gene>
<dbReference type="InterPro" id="IPR027417">
    <property type="entry name" value="P-loop_NTPase"/>
</dbReference>
<dbReference type="SUPFAM" id="SSF52540">
    <property type="entry name" value="P-loop containing nucleoside triphosphate hydrolases"/>
    <property type="match status" value="1"/>
</dbReference>
<reference evidence="11" key="1">
    <citation type="submission" date="2018-11" db="EMBL/GenBank/DDBJ databases">
        <authorList>
            <consortium name="Genoscope - CEA"/>
            <person name="William W."/>
        </authorList>
    </citation>
    <scope>NUCLEOTIDE SEQUENCE</scope>
</reference>
<dbReference type="Pfam" id="PF00612">
    <property type="entry name" value="IQ"/>
    <property type="match status" value="2"/>
</dbReference>
<dbReference type="InterPro" id="IPR000048">
    <property type="entry name" value="IQ_motif_EF-hand-BS"/>
</dbReference>
<feature type="domain" description="DUF4005" evidence="10">
    <location>
        <begin position="319"/>
        <end position="399"/>
    </location>
</feature>
<dbReference type="InterPro" id="IPR025064">
    <property type="entry name" value="DUF4005"/>
</dbReference>
<evidence type="ECO:0000256" key="3">
    <source>
        <dbReference type="ARBA" id="ARBA00022737"/>
    </source>
</evidence>
<sequence>MAKKNGTSWLTVVKKILWSPSKDSDKKSYKKEADYNKQKKEKKGWIFRKTKVENTDSVTDTIPKAEKEEKDKPAVAEIVKLTATPGFLRRHWAAIIIQTAFRGYLAKRAFGALKGIVKLQALVRGHNVRNQAKHTLRCIKALVRVQDQVLSHHHQQQQQRSRVLSSSPSSNCYDIEARRNSMFAESNGFWDSKTYLQDIRSRRSLSRDMSRCTNEFVVNQEESQSSLQKRLEIAIEREKAHALALSNQIRSRSYRNQSAGDDRELLERTKWLDRWMATKQWDNTITIPTTRDQVKTLEMDTNISTTTTHHHRSYPATPPSCRATRTFGVRSASPRIPCSSPSSMVQPNYMSATESAKAKARTQSTPRRRPVIPAKKRLCYAEEGSLSLRSPSLKSAYNGCLWGEHESDYSCCYGDGLAGKVSPCSTSDLRWLK</sequence>
<comment type="function">
    <text evidence="8">May be involved in cooperative interactions with calmodulins or calmodulin-like proteins. Recruits calmodulin proteins to microtubules, thus being a potential scaffold in cellular signaling and trafficking. May associate with nucleic acids and regulate gene expression at the transcriptional or post-transcriptional level.</text>
</comment>
<evidence type="ECO:0000256" key="5">
    <source>
        <dbReference type="ARBA" id="ARBA00023212"/>
    </source>
</evidence>
<proteinExistence type="inferred from homology"/>
<dbReference type="Pfam" id="PF13178">
    <property type="entry name" value="DUF4005"/>
    <property type="match status" value="1"/>
</dbReference>
<evidence type="ECO:0000256" key="2">
    <source>
        <dbReference type="ARBA" id="ARBA00022490"/>
    </source>
</evidence>
<dbReference type="EMBL" id="LR031572">
    <property type="protein sequence ID" value="VDC80884.1"/>
    <property type="molecule type" value="Genomic_DNA"/>
</dbReference>
<evidence type="ECO:0000259" key="10">
    <source>
        <dbReference type="Pfam" id="PF13178"/>
    </source>
</evidence>